<organism evidence="8 9">
    <name type="scientific">Pseudooceanicola albus</name>
    <dbReference type="NCBI Taxonomy" id="2692189"/>
    <lineage>
        <taxon>Bacteria</taxon>
        <taxon>Pseudomonadati</taxon>
        <taxon>Pseudomonadota</taxon>
        <taxon>Alphaproteobacteria</taxon>
        <taxon>Rhodobacterales</taxon>
        <taxon>Paracoccaceae</taxon>
        <taxon>Pseudooceanicola</taxon>
    </lineage>
</organism>
<dbReference type="EMBL" id="WUMU01000003">
    <property type="protein sequence ID" value="MXN17176.1"/>
    <property type="molecule type" value="Genomic_DNA"/>
</dbReference>
<evidence type="ECO:0000313" key="8">
    <source>
        <dbReference type="EMBL" id="MXN17176.1"/>
    </source>
</evidence>
<dbReference type="GO" id="GO:0005886">
    <property type="term" value="C:plasma membrane"/>
    <property type="evidence" value="ECO:0007669"/>
    <property type="project" value="InterPro"/>
</dbReference>
<evidence type="ECO:0000313" key="9">
    <source>
        <dbReference type="Proteomes" id="UP000477911"/>
    </source>
</evidence>
<gene>
    <name evidence="8" type="ORF">GR170_04970</name>
</gene>
<dbReference type="RefSeq" id="WP_160892207.1">
    <property type="nucleotide sequence ID" value="NZ_WUMU01000003.1"/>
</dbReference>
<evidence type="ECO:0000256" key="6">
    <source>
        <dbReference type="SAM" id="SignalP"/>
    </source>
</evidence>
<dbReference type="Proteomes" id="UP000477911">
    <property type="component" value="Unassembled WGS sequence"/>
</dbReference>
<evidence type="ECO:0000256" key="2">
    <source>
        <dbReference type="ARBA" id="ARBA00022692"/>
    </source>
</evidence>
<evidence type="ECO:0000256" key="4">
    <source>
        <dbReference type="ARBA" id="ARBA00023136"/>
    </source>
</evidence>
<evidence type="ECO:0000256" key="1">
    <source>
        <dbReference type="ARBA" id="ARBA00004167"/>
    </source>
</evidence>
<dbReference type="GO" id="GO:0009306">
    <property type="term" value="P:protein secretion"/>
    <property type="evidence" value="ECO:0007669"/>
    <property type="project" value="InterPro"/>
</dbReference>
<sequence length="1384" mass="139938">MQRRISLFLRLALACCALVLTLSVTPQAFAQDDDGQNFLSRTLQNALSGAGRDVKITGFKGALSSKATLAKMTIADDEGVWLELDNAELDWSRTALLTGKVKVNKLSAESLTLYRLPKSEETASAPSAEAPGFSIPSLPVSIEIGQLDIGKVDLKQPVMGEAAVLGVTGKASLAGGALDTALEIQRQDKEGTVSLKAAYDPDAKNMAVDLKVQEPQGGLVATLMNLPGLPSVDLTVAGTGPLDNYSADMLLLTDGEQRLKGNVTLRGRDDGGREFTVQAGGDLTALAAPQYRDFLGTDIGIAATGTQGADGSLDLQLLRVKSAALNLEGKVAVDAEGHPSSFDVKGRLASPSGEDRLDLPFADGVSLASADVDLTFDRAKSEDVAGKIEVKAPAAQGFSAEDVALNISGPLKTSGASALTLDFDASGLSASDPGIAQALGKQVTGSAVVQFGDGPVTIKDLKLTGPALELAGNASFQKTDDQGEVTLKAQTSIADLGAFSTLAGMDLAGKADLGVDLAMTLPAGTARLKVTGNGENLATGISAVDGLLNSPAKIDLDVERGADGITLHAMDIGTDALKLTGGGQISSTSGQITYDLHLADAGLLTGTHAGPADLAGALTQSSEGLRITAKGGGQDLALGVPAVDGLLKGGLSIDASLLSPTDGAPVLERAEVQSEGLQISAKGSLDPKAMNLDMSARLANSAVFTGGQAGPLSLTGTVRTEEDGTIHALLSGGGDDIATGIEQVDRLLGKTDITADVTSKGGLVTLKDVHVTTPGVQLTAAGKVQDGAPDVDLKLNLPNSAAALGAKAGPLALEAHVGAADGGYRITAKGTGQSIGIGNPQVDALFAGNSSLDAVVSTGADGKITIEKADFTSAAITTKASGSVLNGKPDVTYEAKLDNLGRLVAGLNGPLSVTGTAKGEDAGIRLAVSADGPAGADAKIDGLVGKPDGSVDLKITGAAPLGLANAFITPQSVSGNARFDLAMQGQPGLEALSGSVRLSGGRFIAPAYNQVIDGIGGTVTLTGGRAQMNLTATPSEGGQISIKGPLTLAAPYNAGLSVVLSKVKVKQADFATTTLNGTVKLEGGLTGGGTVSGRIGLSDTEIRLANAGFGGQEAIPDITHVDEPAASRTTRARAGLLKSDDSSSGSGGSGGDGGLKLNLKIGTDNSIFIRGRGLDAELRGDLQLNGTTSNPVPVGQFSLVRGRLDLLTKRIDLDEGTVTMAGGFEPLLHFVATSQSGSYAVTITIGGTASAPEVTFSANPSLPQDEILSQLFFERSISSLSPLQAAQLASAVATLTGNGNGGVLGSIRDKTGLDDLDVSTSAEGNTTLSAGKYISDKVYTETEVESGGNTSLSINLDLTDNVKAKGSVSTSGNTGLGLFFEKDY</sequence>
<dbReference type="PANTHER" id="PTHR36985">
    <property type="entry name" value="TRANSLOCATION AND ASSEMBLY MODULE SUBUNIT TAMB"/>
    <property type="match status" value="1"/>
</dbReference>
<accession>A0A6L7G147</accession>
<comment type="caution">
    <text evidence="8">The sequence shown here is derived from an EMBL/GenBank/DDBJ whole genome shotgun (WGS) entry which is preliminary data.</text>
</comment>
<comment type="subcellular location">
    <subcellularLocation>
        <location evidence="1">Membrane</location>
        <topology evidence="1">Single-pass membrane protein</topology>
    </subcellularLocation>
</comment>
<dbReference type="PANTHER" id="PTHR36985:SF1">
    <property type="entry name" value="TRANSLOCATION AND ASSEMBLY MODULE SUBUNIT TAMB"/>
    <property type="match status" value="1"/>
</dbReference>
<reference evidence="8 9" key="1">
    <citation type="submission" date="2019-12" db="EMBL/GenBank/DDBJ databases">
        <authorList>
            <person name="Li M."/>
        </authorList>
    </citation>
    <scope>NUCLEOTIDE SEQUENCE [LARGE SCALE GENOMIC DNA]</scope>
    <source>
        <strain evidence="8 9">GBMRC 2024</strain>
    </source>
</reference>
<evidence type="ECO:0000259" key="7">
    <source>
        <dbReference type="Pfam" id="PF04357"/>
    </source>
</evidence>
<evidence type="ECO:0000256" key="5">
    <source>
        <dbReference type="SAM" id="MobiDB-lite"/>
    </source>
</evidence>
<feature type="chain" id="PRO_5026763380" description="Translocation and assembly module TamB C-terminal domain-containing protein" evidence="6">
    <location>
        <begin position="31"/>
        <end position="1384"/>
    </location>
</feature>
<protein>
    <recommendedName>
        <fullName evidence="7">Translocation and assembly module TamB C-terminal domain-containing protein</fullName>
    </recommendedName>
</protein>
<feature type="domain" description="Translocation and assembly module TamB C-terminal" evidence="7">
    <location>
        <begin position="1030"/>
        <end position="1384"/>
    </location>
</feature>
<feature type="signal peptide" evidence="6">
    <location>
        <begin position="1"/>
        <end position="30"/>
    </location>
</feature>
<keyword evidence="2" id="KW-0812">Transmembrane</keyword>
<dbReference type="Pfam" id="PF04357">
    <property type="entry name" value="TamB"/>
    <property type="match status" value="1"/>
</dbReference>
<keyword evidence="9" id="KW-1185">Reference proteome</keyword>
<feature type="compositionally biased region" description="Gly residues" evidence="5">
    <location>
        <begin position="1145"/>
        <end position="1154"/>
    </location>
</feature>
<name>A0A6L7G147_9RHOB</name>
<evidence type="ECO:0000256" key="3">
    <source>
        <dbReference type="ARBA" id="ARBA00022989"/>
    </source>
</evidence>
<dbReference type="InterPro" id="IPR007452">
    <property type="entry name" value="TamB_C"/>
</dbReference>
<keyword evidence="4" id="KW-0472">Membrane</keyword>
<proteinExistence type="predicted"/>
<keyword evidence="3" id="KW-1133">Transmembrane helix</keyword>
<feature type="region of interest" description="Disordered" evidence="5">
    <location>
        <begin position="1127"/>
        <end position="1154"/>
    </location>
</feature>
<keyword evidence="6" id="KW-0732">Signal</keyword>
<dbReference type="GO" id="GO:0097347">
    <property type="term" value="C:TAM protein secretion complex"/>
    <property type="evidence" value="ECO:0007669"/>
    <property type="project" value="TreeGrafter"/>
</dbReference>